<evidence type="ECO:0000313" key="3">
    <source>
        <dbReference type="Proteomes" id="UP000293465"/>
    </source>
</evidence>
<dbReference type="PANTHER" id="PTHR22642">
    <property type="entry name" value="IMIDAZOLONEPROPIONASE"/>
    <property type="match status" value="1"/>
</dbReference>
<dbReference type="Pfam" id="PF07969">
    <property type="entry name" value="Amidohydro_3"/>
    <property type="match status" value="1"/>
</dbReference>
<evidence type="ECO:0000313" key="2">
    <source>
        <dbReference type="EMBL" id="RYU45424.1"/>
    </source>
</evidence>
<dbReference type="GeneID" id="56276184"/>
<dbReference type="EMBL" id="SEZJ01000013">
    <property type="protein sequence ID" value="RYU45424.1"/>
    <property type="molecule type" value="Genomic_DNA"/>
</dbReference>
<protein>
    <submittedName>
        <fullName evidence="2">Amidohydrolase</fullName>
    </submittedName>
</protein>
<dbReference type="OrthoDB" id="9031471at2"/>
<dbReference type="GO" id="GO:0016810">
    <property type="term" value="F:hydrolase activity, acting on carbon-nitrogen (but not peptide) bonds"/>
    <property type="evidence" value="ECO:0007669"/>
    <property type="project" value="InterPro"/>
</dbReference>
<dbReference type="SUPFAM" id="SSF51338">
    <property type="entry name" value="Composite domain of metallo-dependent hydrolases"/>
    <property type="match status" value="1"/>
</dbReference>
<keyword evidence="2" id="KW-0378">Hydrolase</keyword>
<feature type="domain" description="Amidohydrolase 3" evidence="1">
    <location>
        <begin position="93"/>
        <end position="586"/>
    </location>
</feature>
<dbReference type="PANTHER" id="PTHR22642:SF2">
    <property type="entry name" value="PROTEIN LONG AFTER FAR-RED 3"/>
    <property type="match status" value="1"/>
</dbReference>
<reference evidence="2 3" key="1">
    <citation type="submission" date="2019-02" db="EMBL/GenBank/DDBJ databases">
        <title>Genome sequences of Aliivibrio finisterrensis strains from farmed Atlantic salmon.</title>
        <authorList>
            <person name="Bowman J.P."/>
        </authorList>
    </citation>
    <scope>NUCLEOTIDE SEQUENCE [LARGE SCALE GENOMIC DNA]</scope>
    <source>
        <strain evidence="2 3">A32</strain>
    </source>
</reference>
<dbReference type="Gene3D" id="2.30.40.10">
    <property type="entry name" value="Urease, subunit C, domain 1"/>
    <property type="match status" value="1"/>
</dbReference>
<dbReference type="Gene3D" id="3.20.20.140">
    <property type="entry name" value="Metal-dependent hydrolases"/>
    <property type="match status" value="1"/>
</dbReference>
<dbReference type="InterPro" id="IPR032466">
    <property type="entry name" value="Metal_Hydrolase"/>
</dbReference>
<comment type="caution">
    <text evidence="2">The sequence shown here is derived from an EMBL/GenBank/DDBJ whole genome shotgun (WGS) entry which is preliminary data.</text>
</comment>
<dbReference type="InterPro" id="IPR013108">
    <property type="entry name" value="Amidohydro_3"/>
</dbReference>
<name>A0A4Q5KIX6_9GAMM</name>
<dbReference type="Proteomes" id="UP000293465">
    <property type="component" value="Unassembled WGS sequence"/>
</dbReference>
<proteinExistence type="predicted"/>
<dbReference type="Gene3D" id="3.10.310.70">
    <property type="match status" value="1"/>
</dbReference>
<organism evidence="2 3">
    <name type="scientific">Aliivibrio finisterrensis</name>
    <dbReference type="NCBI Taxonomy" id="511998"/>
    <lineage>
        <taxon>Bacteria</taxon>
        <taxon>Pseudomonadati</taxon>
        <taxon>Pseudomonadota</taxon>
        <taxon>Gammaproteobacteria</taxon>
        <taxon>Vibrionales</taxon>
        <taxon>Vibrionaceae</taxon>
        <taxon>Aliivibrio</taxon>
    </lineage>
</organism>
<dbReference type="RefSeq" id="WP_130087862.1">
    <property type="nucleotide sequence ID" value="NZ_SEZJ01000013.1"/>
</dbReference>
<accession>A0A4Q5KIX6</accession>
<dbReference type="SUPFAM" id="SSF51556">
    <property type="entry name" value="Metallo-dependent hydrolases"/>
    <property type="match status" value="1"/>
</dbReference>
<dbReference type="InterPro" id="IPR011059">
    <property type="entry name" value="Metal-dep_hydrolase_composite"/>
</dbReference>
<gene>
    <name evidence="2" type="ORF">ERW49_14035</name>
</gene>
<dbReference type="AlphaFoldDB" id="A0A4Q5KIX6"/>
<sequence>MNRLFKISSIAIAISALVGCTQMKTPTYDASAVSQNPIILYSSNELITMSDKTPIGANSVVVQEGKIVDLGKKETLIAKYQSHPSFTIDAQFEDKVITPGFVEPHIHLWLSAILLGSEFITPADWNFPWGNVEGIQGNDAYFARLTEIESEMKDKETPLLTWGYHNYFHGSEMSKEKLNAISNTRPIIVWHRSFHELYFNDAAMEMFGWSEASWTGEGQGYAQLDWDKGHAYENGAKVILNDVLEFMVESGLFATGMERTRDYVQAGGITTAIDPGVVVTPEMYDQMIDILMEDTLALDYWLIPAGNFTYAMGGYDAEKGKVIAETQTQTYSENEQVRWLPKYVKLFTDGAMYSQLMHLKEGYIDGHEGEWLQTPQELEDSMRPYWKDGYTVVIHANGDVGFETAVDIVETLNSEVPRSDHRTGFHHLGITDKDDIPRAVEAGANFSVNPYYTHILAELYGEQGVGKERAEVMSRGRSFIDAGGMLSLHSDAPMAPAQPLSLVWAAVNRIGLSGETVQGPQERITVDEAMKAITINAAYTARLEETVGSIEVGKFADFAVLDESPYSVKPEAIDDINITATVYRGVPKMIDSGKIGMKLTAKSQAVMNYLNQHEGHSHDHDICETSLLFQQIMTGK</sequence>
<dbReference type="PROSITE" id="PS51257">
    <property type="entry name" value="PROKAR_LIPOPROTEIN"/>
    <property type="match status" value="1"/>
</dbReference>
<evidence type="ECO:0000259" key="1">
    <source>
        <dbReference type="Pfam" id="PF07969"/>
    </source>
</evidence>